<dbReference type="KEGG" id="aee:IM676_12545"/>
<accession>A0A7U3NLK8</accession>
<dbReference type="EMBL" id="CP063311">
    <property type="protein sequence ID" value="QOV21572.1"/>
    <property type="molecule type" value="Genomic_DNA"/>
</dbReference>
<dbReference type="PANTHER" id="PTHR12526">
    <property type="entry name" value="GLYCOSYLTRANSFERASE"/>
    <property type="match status" value="1"/>
</dbReference>
<dbReference type="InterPro" id="IPR028098">
    <property type="entry name" value="Glyco_trans_4-like_N"/>
</dbReference>
<feature type="domain" description="Glycosyl transferase family 1" evidence="1">
    <location>
        <begin position="193"/>
        <end position="357"/>
    </location>
</feature>
<dbReference type="CDD" id="cd03801">
    <property type="entry name" value="GT4_PimA-like"/>
    <property type="match status" value="1"/>
</dbReference>
<evidence type="ECO:0000259" key="1">
    <source>
        <dbReference type="Pfam" id="PF00534"/>
    </source>
</evidence>
<dbReference type="Pfam" id="PF13439">
    <property type="entry name" value="Glyco_transf_4"/>
    <property type="match status" value="1"/>
</dbReference>
<keyword evidence="3" id="KW-0808">Transferase</keyword>
<proteinExistence type="predicted"/>
<sequence>MKIVYCSASIIPSRSAESIFVMKMCQAFHLNGHDVHLVLPNNKQERTPGINDVYDYYGVNPCFSINYLPWIPVKGKAYLFGLLAGKYGKKHNFDLVYSRCIIAAYFAAQEGLPVIFESHAPIVDSGRVIIPRLFSNLLKQKNFKYLVVITQSLKSWYLSNYDIPPDRILVAPDGADLPEVSELDNLDPHLSQVSDKFRIGYCGHLYPGKGMEIISQLVKLCPDIEFNIVGGLENDIKYWQNQLEGYQNIIFHGYRPHSDVLQMMRQMNVLIAPNLQSVKLSKKVDIGKWTSPLKIFEYMSACKPIIASDIPVLREVLEHERNALLCDPDNPEKWQSTLYRLRDDSSLSRQIAHNAYEDLRDKYNWQARAELILSSATNVKTL</sequence>
<dbReference type="Proteomes" id="UP000593846">
    <property type="component" value="Chromosome"/>
</dbReference>
<dbReference type="Gene3D" id="3.40.50.2000">
    <property type="entry name" value="Glycogen Phosphorylase B"/>
    <property type="match status" value="2"/>
</dbReference>
<evidence type="ECO:0000313" key="3">
    <source>
        <dbReference type="EMBL" id="QOV21572.1"/>
    </source>
</evidence>
<name>A0A7U3NLK8_9CYAN</name>
<keyword evidence="4" id="KW-1185">Reference proteome</keyword>
<protein>
    <submittedName>
        <fullName evidence="3">Glycosyltransferase family 4 protein</fullName>
    </submittedName>
</protein>
<evidence type="ECO:0000313" key="4">
    <source>
        <dbReference type="Proteomes" id="UP000593846"/>
    </source>
</evidence>
<dbReference type="GO" id="GO:0016740">
    <property type="term" value="F:transferase activity"/>
    <property type="evidence" value="ECO:0007669"/>
    <property type="project" value="UniProtKB-KW"/>
</dbReference>
<reference evidence="4" key="1">
    <citation type="submission" date="2020-10" db="EMBL/GenBank/DDBJ databases">
        <title>Genome-based taxonomic classification of the species Anabaenopsis elenkinii.</title>
        <authorList>
            <person name="Delbaje E."/>
            <person name="Andreote A.P.D."/>
            <person name="Pellegrinetti T.A."/>
            <person name="Cruz R.B."/>
            <person name="Branco L.H.Z."/>
            <person name="Fiore M.F."/>
        </authorList>
    </citation>
    <scope>NUCLEOTIDE SEQUENCE [LARGE SCALE GENOMIC DNA]</scope>
    <source>
        <strain evidence="4">CCIBt3563</strain>
    </source>
</reference>
<evidence type="ECO:0000259" key="2">
    <source>
        <dbReference type="Pfam" id="PF13439"/>
    </source>
</evidence>
<dbReference type="Pfam" id="PF00534">
    <property type="entry name" value="Glycos_transf_1"/>
    <property type="match status" value="1"/>
</dbReference>
<gene>
    <name evidence="3" type="ORF">IM676_12545</name>
</gene>
<dbReference type="SUPFAM" id="SSF53756">
    <property type="entry name" value="UDP-Glycosyltransferase/glycogen phosphorylase"/>
    <property type="match status" value="1"/>
</dbReference>
<organism evidence="3 4">
    <name type="scientific">Anabaenopsis elenkinii CCIBt3563</name>
    <dbReference type="NCBI Taxonomy" id="2779889"/>
    <lineage>
        <taxon>Bacteria</taxon>
        <taxon>Bacillati</taxon>
        <taxon>Cyanobacteriota</taxon>
        <taxon>Cyanophyceae</taxon>
        <taxon>Nostocales</taxon>
        <taxon>Nodulariaceae</taxon>
        <taxon>Anabaenopsis</taxon>
    </lineage>
</organism>
<feature type="domain" description="Glycosyltransferase subfamily 4-like N-terminal" evidence="2">
    <location>
        <begin position="20"/>
        <end position="177"/>
    </location>
</feature>
<dbReference type="InterPro" id="IPR001296">
    <property type="entry name" value="Glyco_trans_1"/>
</dbReference>
<dbReference type="AlphaFoldDB" id="A0A7U3NLK8"/>